<dbReference type="EMBL" id="ATLV01023771">
    <property type="status" value="NOT_ANNOTATED_CDS"/>
    <property type="molecule type" value="Genomic_DNA"/>
</dbReference>
<dbReference type="EnsemblMetazoa" id="ASIC017688-RA">
    <property type="protein sequence ID" value="ASIC017688-PA"/>
    <property type="gene ID" value="ASIC017688"/>
</dbReference>
<evidence type="ECO:0000313" key="4">
    <source>
        <dbReference type="Proteomes" id="UP000030765"/>
    </source>
</evidence>
<dbReference type="AlphaFoldDB" id="A0A084WGZ3"/>
<reference evidence="3" key="2">
    <citation type="submission" date="2020-05" db="UniProtKB">
        <authorList>
            <consortium name="EnsemblMetazoa"/>
        </authorList>
    </citation>
    <scope>IDENTIFICATION</scope>
</reference>
<name>A0A084WGZ3_ANOSI</name>
<keyword evidence="4" id="KW-1185">Reference proteome</keyword>
<sequence length="163" mass="18273">MATHPGSSATPVEDGVIDRYREKTILWGRKNREKSTHYQRHSLANRTTTTVPKVDTKLPPSATRHRDLQKQMHLINTARITHAELPSRGGKVGPVRLGNTPKDTTLHSNAAPFAKGRAFEGQSLYVLAEENSSIYSCQRTCDGSHRKPFMEFIHGDNRFPQIG</sequence>
<feature type="region of interest" description="Disordered" evidence="1">
    <location>
        <begin position="85"/>
        <end position="104"/>
    </location>
</feature>
<gene>
    <name evidence="2" type="ORF">ZHAS_00017688</name>
</gene>
<accession>A0A084WGZ3</accession>
<feature type="compositionally biased region" description="Basic residues" evidence="1">
    <location>
        <begin position="31"/>
        <end position="40"/>
    </location>
</feature>
<protein>
    <submittedName>
        <fullName evidence="2 3">Aldose 1-epimerase</fullName>
    </submittedName>
</protein>
<organism evidence="2">
    <name type="scientific">Anopheles sinensis</name>
    <name type="common">Mosquito</name>
    <dbReference type="NCBI Taxonomy" id="74873"/>
    <lineage>
        <taxon>Eukaryota</taxon>
        <taxon>Metazoa</taxon>
        <taxon>Ecdysozoa</taxon>
        <taxon>Arthropoda</taxon>
        <taxon>Hexapoda</taxon>
        <taxon>Insecta</taxon>
        <taxon>Pterygota</taxon>
        <taxon>Neoptera</taxon>
        <taxon>Endopterygota</taxon>
        <taxon>Diptera</taxon>
        <taxon>Nematocera</taxon>
        <taxon>Culicoidea</taxon>
        <taxon>Culicidae</taxon>
        <taxon>Anophelinae</taxon>
        <taxon>Anopheles</taxon>
    </lineage>
</organism>
<proteinExistence type="predicted"/>
<reference evidence="2 4" key="1">
    <citation type="journal article" date="2014" name="BMC Genomics">
        <title>Genome sequence of Anopheles sinensis provides insight into genetics basis of mosquito competence for malaria parasites.</title>
        <authorList>
            <person name="Zhou D."/>
            <person name="Zhang D."/>
            <person name="Ding G."/>
            <person name="Shi L."/>
            <person name="Hou Q."/>
            <person name="Ye Y."/>
            <person name="Xu Y."/>
            <person name="Zhou H."/>
            <person name="Xiong C."/>
            <person name="Li S."/>
            <person name="Yu J."/>
            <person name="Hong S."/>
            <person name="Yu X."/>
            <person name="Zou P."/>
            <person name="Chen C."/>
            <person name="Chang X."/>
            <person name="Wang W."/>
            <person name="Lv Y."/>
            <person name="Sun Y."/>
            <person name="Ma L."/>
            <person name="Shen B."/>
            <person name="Zhu C."/>
        </authorList>
    </citation>
    <scope>NUCLEOTIDE SEQUENCE [LARGE SCALE GENOMIC DNA]</scope>
</reference>
<evidence type="ECO:0000313" key="2">
    <source>
        <dbReference type="EMBL" id="KFB49487.1"/>
    </source>
</evidence>
<evidence type="ECO:0000256" key="1">
    <source>
        <dbReference type="SAM" id="MobiDB-lite"/>
    </source>
</evidence>
<dbReference type="EMBL" id="KE525346">
    <property type="protein sequence ID" value="KFB49487.1"/>
    <property type="molecule type" value="Genomic_DNA"/>
</dbReference>
<evidence type="ECO:0000313" key="3">
    <source>
        <dbReference type="EnsemblMetazoa" id="ASIC017688-PA"/>
    </source>
</evidence>
<feature type="region of interest" description="Disordered" evidence="1">
    <location>
        <begin position="31"/>
        <end position="66"/>
    </location>
</feature>
<dbReference type="VEuPathDB" id="VectorBase:ASIC017688"/>
<feature type="compositionally biased region" description="Polar residues" evidence="1">
    <location>
        <begin position="42"/>
        <end position="51"/>
    </location>
</feature>
<dbReference type="Proteomes" id="UP000030765">
    <property type="component" value="Unassembled WGS sequence"/>
</dbReference>